<dbReference type="EMBL" id="BARW01017803">
    <property type="protein sequence ID" value="GAI91573.1"/>
    <property type="molecule type" value="Genomic_DNA"/>
</dbReference>
<protein>
    <submittedName>
        <fullName evidence="1">Uncharacterized protein</fullName>
    </submittedName>
</protein>
<name>X1SF49_9ZZZZ</name>
<reference evidence="1" key="1">
    <citation type="journal article" date="2014" name="Front. Microbiol.">
        <title>High frequency of phylogenetically diverse reductive dehalogenase-homologous genes in deep subseafloor sedimentary metagenomes.</title>
        <authorList>
            <person name="Kawai M."/>
            <person name="Futagami T."/>
            <person name="Toyoda A."/>
            <person name="Takaki Y."/>
            <person name="Nishi S."/>
            <person name="Hori S."/>
            <person name="Arai W."/>
            <person name="Tsubouchi T."/>
            <person name="Morono Y."/>
            <person name="Uchiyama I."/>
            <person name="Ito T."/>
            <person name="Fujiyama A."/>
            <person name="Inagaki F."/>
            <person name="Takami H."/>
        </authorList>
    </citation>
    <scope>NUCLEOTIDE SEQUENCE</scope>
    <source>
        <strain evidence="1">Expedition CK06-06</strain>
    </source>
</reference>
<gene>
    <name evidence="1" type="ORF">S12H4_30653</name>
</gene>
<dbReference type="AlphaFoldDB" id="X1SF49"/>
<sequence>MQETLIGYEAPPGRPYIGQLAEVAVGTYTELEEIIAPAEAAPGDLVTVEVRVKNLHTGTIYIATTGRYDSVDILPTEDYAIVDPGATRSFYFSFTMPNNDVKFRVWSFYWIGTEWYQDDYSYVDIALEAIAPPVAGEVTIQLRNPPSEATMWSLTLTDRDMTVPIHWLNVEDRLDITEAATFEIPEEIEFPLRVASLQLTKWNPEGTALIQLYYAQSMHPYLWDFDIG</sequence>
<organism evidence="1">
    <name type="scientific">marine sediment metagenome</name>
    <dbReference type="NCBI Taxonomy" id="412755"/>
    <lineage>
        <taxon>unclassified sequences</taxon>
        <taxon>metagenomes</taxon>
        <taxon>ecological metagenomes</taxon>
    </lineage>
</organism>
<feature type="non-terminal residue" evidence="1">
    <location>
        <position position="228"/>
    </location>
</feature>
<comment type="caution">
    <text evidence="1">The sequence shown here is derived from an EMBL/GenBank/DDBJ whole genome shotgun (WGS) entry which is preliminary data.</text>
</comment>
<proteinExistence type="predicted"/>
<accession>X1SF49</accession>
<evidence type="ECO:0000313" key="1">
    <source>
        <dbReference type="EMBL" id="GAI91573.1"/>
    </source>
</evidence>